<feature type="domain" description="N-acetyltransferase" evidence="3">
    <location>
        <begin position="4"/>
        <end position="172"/>
    </location>
</feature>
<evidence type="ECO:0000313" key="5">
    <source>
        <dbReference type="Proteomes" id="UP001519503"/>
    </source>
</evidence>
<gene>
    <name evidence="4" type="ORF">G6R30_01290</name>
</gene>
<dbReference type="EMBL" id="JAAMFL010000002">
    <property type="protein sequence ID" value="MBS9337100.1"/>
    <property type="molecule type" value="Genomic_DNA"/>
</dbReference>
<sequence>MENVRIEKVTEKDLTQLVAISRQTFTETFAADNTEEDLLAFLDEAYAPKQLEKELKTAGSSFYFCLVGEKIAGYLKVNRDAAQSEDQGDDAFEIERIYFLSDFQGKGLGSRFFNYAETLARAAGKSRLWLGVWEHNERALAVYKKKGFRPFSDHVFQVGDDKQRDLLMEKNL</sequence>
<dbReference type="InterPro" id="IPR051556">
    <property type="entry name" value="N-term/lysine_N-AcTrnsfr"/>
</dbReference>
<comment type="caution">
    <text evidence="4">The sequence shown here is derived from an EMBL/GenBank/DDBJ whole genome shotgun (WGS) entry which is preliminary data.</text>
</comment>
<dbReference type="Pfam" id="PF00583">
    <property type="entry name" value="Acetyltransf_1"/>
    <property type="match status" value="1"/>
</dbReference>
<dbReference type="PANTHER" id="PTHR42919">
    <property type="entry name" value="N-ALPHA-ACETYLTRANSFERASE"/>
    <property type="match status" value="1"/>
</dbReference>
<keyword evidence="5" id="KW-1185">Reference proteome</keyword>
<keyword evidence="1" id="KW-0808">Transferase</keyword>
<evidence type="ECO:0000313" key="4">
    <source>
        <dbReference type="EMBL" id="MBS9337100.1"/>
    </source>
</evidence>
<name>A0ABS5QX05_9LACO</name>
<protein>
    <submittedName>
        <fullName evidence="4">GNAT family N-acetyltransferase</fullName>
    </submittedName>
</protein>
<accession>A0ABS5QX05</accession>
<dbReference type="RefSeq" id="WP_213820700.1">
    <property type="nucleotide sequence ID" value="NZ_JAAMFL010000002.1"/>
</dbReference>
<dbReference type="SUPFAM" id="SSF55729">
    <property type="entry name" value="Acyl-CoA N-acyltransferases (Nat)"/>
    <property type="match status" value="1"/>
</dbReference>
<reference evidence="4 5" key="1">
    <citation type="submission" date="2020-02" db="EMBL/GenBank/DDBJ databases">
        <title>Fructobacillus sp. isolated from paper mulberry of Taiwan.</title>
        <authorList>
            <person name="Lin S.-T."/>
        </authorList>
    </citation>
    <scope>NUCLEOTIDE SEQUENCE [LARGE SCALE GENOMIC DNA]</scope>
    <source>
        <strain evidence="4 5">S1-1</strain>
    </source>
</reference>
<dbReference type="CDD" id="cd04301">
    <property type="entry name" value="NAT_SF"/>
    <property type="match status" value="1"/>
</dbReference>
<dbReference type="Gene3D" id="3.40.630.30">
    <property type="match status" value="1"/>
</dbReference>
<evidence type="ECO:0000256" key="1">
    <source>
        <dbReference type="ARBA" id="ARBA00022679"/>
    </source>
</evidence>
<evidence type="ECO:0000256" key="2">
    <source>
        <dbReference type="ARBA" id="ARBA00023315"/>
    </source>
</evidence>
<dbReference type="Proteomes" id="UP001519503">
    <property type="component" value="Unassembled WGS sequence"/>
</dbReference>
<evidence type="ECO:0000259" key="3">
    <source>
        <dbReference type="PROSITE" id="PS51186"/>
    </source>
</evidence>
<keyword evidence="2" id="KW-0012">Acyltransferase</keyword>
<dbReference type="PROSITE" id="PS51186">
    <property type="entry name" value="GNAT"/>
    <property type="match status" value="1"/>
</dbReference>
<organism evidence="4 5">
    <name type="scientific">Fructobacillus parabroussonetiae</name>
    <dbReference type="NCBI Taxonomy" id="2713174"/>
    <lineage>
        <taxon>Bacteria</taxon>
        <taxon>Bacillati</taxon>
        <taxon>Bacillota</taxon>
        <taxon>Bacilli</taxon>
        <taxon>Lactobacillales</taxon>
        <taxon>Lactobacillaceae</taxon>
        <taxon>Fructobacillus</taxon>
    </lineage>
</organism>
<dbReference type="InterPro" id="IPR016181">
    <property type="entry name" value="Acyl_CoA_acyltransferase"/>
</dbReference>
<proteinExistence type="predicted"/>
<dbReference type="PANTHER" id="PTHR42919:SF8">
    <property type="entry name" value="N-ALPHA-ACETYLTRANSFERASE 50"/>
    <property type="match status" value="1"/>
</dbReference>
<dbReference type="InterPro" id="IPR000182">
    <property type="entry name" value="GNAT_dom"/>
</dbReference>